<comment type="caution">
    <text evidence="2">The sequence shown here is derived from an EMBL/GenBank/DDBJ whole genome shotgun (WGS) entry which is preliminary data.</text>
</comment>
<keyword evidence="1" id="KW-0472">Membrane</keyword>
<dbReference type="RefSeq" id="XP_060301073.1">
    <property type="nucleotide sequence ID" value="XM_060433517.1"/>
</dbReference>
<keyword evidence="3" id="KW-1185">Reference proteome</keyword>
<keyword evidence="1" id="KW-0812">Transmembrane</keyword>
<name>A0AA40B5Y3_9PEZI</name>
<evidence type="ECO:0008006" key="4">
    <source>
        <dbReference type="Google" id="ProtNLM"/>
    </source>
</evidence>
<evidence type="ECO:0000313" key="2">
    <source>
        <dbReference type="EMBL" id="KAK0728218.1"/>
    </source>
</evidence>
<gene>
    <name evidence="2" type="ORF">B0T26DRAFT_163917</name>
</gene>
<proteinExistence type="predicted"/>
<evidence type="ECO:0000256" key="1">
    <source>
        <dbReference type="SAM" id="Phobius"/>
    </source>
</evidence>
<reference evidence="2" key="1">
    <citation type="submission" date="2023-06" db="EMBL/GenBank/DDBJ databases">
        <title>Genome-scale phylogeny and comparative genomics of the fungal order Sordariales.</title>
        <authorList>
            <consortium name="Lawrence Berkeley National Laboratory"/>
            <person name="Hensen N."/>
            <person name="Bonometti L."/>
            <person name="Westerberg I."/>
            <person name="Brannstrom I.O."/>
            <person name="Guillou S."/>
            <person name="Cros-Aarteil S."/>
            <person name="Calhoun S."/>
            <person name="Haridas S."/>
            <person name="Kuo A."/>
            <person name="Mondo S."/>
            <person name="Pangilinan J."/>
            <person name="Riley R."/>
            <person name="LaButti K."/>
            <person name="Andreopoulos B."/>
            <person name="Lipzen A."/>
            <person name="Chen C."/>
            <person name="Yanf M."/>
            <person name="Daum C."/>
            <person name="Ng V."/>
            <person name="Clum A."/>
            <person name="Steindorff A."/>
            <person name="Ohm R."/>
            <person name="Martin F."/>
            <person name="Silar P."/>
            <person name="Natvig D."/>
            <person name="Lalanne C."/>
            <person name="Gautier V."/>
            <person name="Ament-velasquez S.L."/>
            <person name="Kruys A."/>
            <person name="Hutchinson M.I."/>
            <person name="Powell A.J."/>
            <person name="Barry K."/>
            <person name="Miller A.N."/>
            <person name="Grigoriev I.V."/>
            <person name="Debuchy R."/>
            <person name="Gladieux P."/>
            <person name="Thoren M.H."/>
            <person name="Johannesson H."/>
        </authorList>
    </citation>
    <scope>NUCLEOTIDE SEQUENCE</scope>
    <source>
        <strain evidence="2">SMH2392-1A</strain>
    </source>
</reference>
<dbReference type="AlphaFoldDB" id="A0AA40B5Y3"/>
<evidence type="ECO:0000313" key="3">
    <source>
        <dbReference type="Proteomes" id="UP001172101"/>
    </source>
</evidence>
<feature type="transmembrane region" description="Helical" evidence="1">
    <location>
        <begin position="73"/>
        <end position="99"/>
    </location>
</feature>
<dbReference type="GeneID" id="85316788"/>
<protein>
    <recommendedName>
        <fullName evidence="4">Transmembrane protein</fullName>
    </recommendedName>
</protein>
<dbReference type="EMBL" id="JAUIRO010000002">
    <property type="protein sequence ID" value="KAK0728218.1"/>
    <property type="molecule type" value="Genomic_DNA"/>
</dbReference>
<keyword evidence="1" id="KW-1133">Transmembrane helix</keyword>
<accession>A0AA40B5Y3</accession>
<sequence length="174" mass="18933">MVGTQGRSGWRLDIISSAPPTPRCNLLLHVFFFSPSLFLSSVLSCSSISASCSFFLFLFFFPVFPAPRRTSPIFLLLSFEVSPLNALVALIVCTLDVYVQSTLDQPISTSTTVPRPFLYTTREQQPDSRPPIAGGGQNQLHTGAHPSSRILVYSMPSPGGCFSLCSCLSLPLQL</sequence>
<organism evidence="2 3">
    <name type="scientific">Lasiosphaeria miniovina</name>
    <dbReference type="NCBI Taxonomy" id="1954250"/>
    <lineage>
        <taxon>Eukaryota</taxon>
        <taxon>Fungi</taxon>
        <taxon>Dikarya</taxon>
        <taxon>Ascomycota</taxon>
        <taxon>Pezizomycotina</taxon>
        <taxon>Sordariomycetes</taxon>
        <taxon>Sordariomycetidae</taxon>
        <taxon>Sordariales</taxon>
        <taxon>Lasiosphaeriaceae</taxon>
        <taxon>Lasiosphaeria</taxon>
    </lineage>
</organism>
<feature type="transmembrane region" description="Helical" evidence="1">
    <location>
        <begin position="37"/>
        <end position="61"/>
    </location>
</feature>
<dbReference type="Proteomes" id="UP001172101">
    <property type="component" value="Unassembled WGS sequence"/>
</dbReference>